<dbReference type="InterPro" id="IPR051317">
    <property type="entry name" value="Gfo/Idh/MocA_oxidoreduct"/>
</dbReference>
<dbReference type="OrthoDB" id="9815825at2"/>
<dbReference type="InterPro" id="IPR036291">
    <property type="entry name" value="NAD(P)-bd_dom_sf"/>
</dbReference>
<dbReference type="InterPro" id="IPR000683">
    <property type="entry name" value="Gfo/Idh/MocA-like_OxRdtase_N"/>
</dbReference>
<dbReference type="PANTHER" id="PTHR43708:SF4">
    <property type="entry name" value="OXIDOREDUCTASE YCEM-RELATED"/>
    <property type="match status" value="1"/>
</dbReference>
<comment type="caution">
    <text evidence="3">The sequence shown here is derived from an EMBL/GenBank/DDBJ whole genome shotgun (WGS) entry which is preliminary data.</text>
</comment>
<dbReference type="GO" id="GO:0000166">
    <property type="term" value="F:nucleotide binding"/>
    <property type="evidence" value="ECO:0007669"/>
    <property type="project" value="InterPro"/>
</dbReference>
<dbReference type="EMBL" id="QAXS01000015">
    <property type="protein sequence ID" value="PTV98647.1"/>
    <property type="molecule type" value="Genomic_DNA"/>
</dbReference>
<dbReference type="Pfam" id="PF21378">
    <property type="entry name" value="YceM-like_C"/>
    <property type="match status" value="1"/>
</dbReference>
<reference evidence="3 4" key="1">
    <citation type="submission" date="2018-04" db="EMBL/GenBank/DDBJ databases">
        <title>Subsurface microbial communities from deep shales in Ohio and West Virginia, USA.</title>
        <authorList>
            <person name="Wrighton K."/>
        </authorList>
    </citation>
    <scope>NUCLEOTIDE SEQUENCE [LARGE SCALE GENOMIC DNA]</scope>
    <source>
        <strain evidence="3 4">WC1</strain>
    </source>
</reference>
<dbReference type="SUPFAM" id="SSF51735">
    <property type="entry name" value="NAD(P)-binding Rossmann-fold domains"/>
    <property type="match status" value="1"/>
</dbReference>
<evidence type="ECO:0000259" key="1">
    <source>
        <dbReference type="Pfam" id="PF01408"/>
    </source>
</evidence>
<organism evidence="3 4">
    <name type="scientific">Halanaerobium saccharolyticum</name>
    <dbReference type="NCBI Taxonomy" id="43595"/>
    <lineage>
        <taxon>Bacteria</taxon>
        <taxon>Bacillati</taxon>
        <taxon>Bacillota</taxon>
        <taxon>Clostridia</taxon>
        <taxon>Halanaerobiales</taxon>
        <taxon>Halanaerobiaceae</taxon>
        <taxon>Halanaerobium</taxon>
    </lineage>
</organism>
<evidence type="ECO:0000313" key="3">
    <source>
        <dbReference type="EMBL" id="PTV98647.1"/>
    </source>
</evidence>
<accession>A0A2T5RJE1</accession>
<dbReference type="AlphaFoldDB" id="A0A2T5RJE1"/>
<dbReference type="SUPFAM" id="SSF55347">
    <property type="entry name" value="Glyceraldehyde-3-phosphate dehydrogenase-like, C-terminal domain"/>
    <property type="match status" value="1"/>
</dbReference>
<feature type="domain" description="YceM-like C-terminal" evidence="2">
    <location>
        <begin position="127"/>
        <end position="235"/>
    </location>
</feature>
<dbReference type="Gene3D" id="3.40.50.720">
    <property type="entry name" value="NAD(P)-binding Rossmann-like Domain"/>
    <property type="match status" value="1"/>
</dbReference>
<feature type="domain" description="Gfo/Idh/MocA-like oxidoreductase N-terminal" evidence="1">
    <location>
        <begin position="1"/>
        <end position="119"/>
    </location>
</feature>
<proteinExistence type="predicted"/>
<gene>
    <name evidence="3" type="ORF">C8C76_11553</name>
</gene>
<dbReference type="Proteomes" id="UP000244089">
    <property type="component" value="Unassembled WGS sequence"/>
</dbReference>
<dbReference type="InterPro" id="IPR048477">
    <property type="entry name" value="YceM-like_C"/>
</dbReference>
<name>A0A2T5RJE1_9FIRM</name>
<dbReference type="Pfam" id="PF01408">
    <property type="entry name" value="GFO_IDH_MocA"/>
    <property type="match status" value="1"/>
</dbReference>
<evidence type="ECO:0000313" key="4">
    <source>
        <dbReference type="Proteomes" id="UP000244089"/>
    </source>
</evidence>
<dbReference type="Gene3D" id="3.30.360.10">
    <property type="entry name" value="Dihydrodipicolinate Reductase, domain 2"/>
    <property type="match status" value="1"/>
</dbReference>
<dbReference type="RefSeq" id="WP_108140210.1">
    <property type="nucleotide sequence ID" value="NZ_QAXS01000015.1"/>
</dbReference>
<evidence type="ECO:0000259" key="2">
    <source>
        <dbReference type="Pfam" id="PF21378"/>
    </source>
</evidence>
<protein>
    <submittedName>
        <fullName evidence="3">Virulence factor</fullName>
    </submittedName>
</protein>
<sequence>MKIGIIGLGDIAQKAYLPLITQLEEVEPYFCTRTESTLQRLGKKYRVDQLYTSLDQLLAEDLDAAFVHAATEAHYPLVKKLLKNEIPTFVDKPITYHLEQTEELIRLAKDQNTILMTGFNRRYVPTYRSLLKIKDPKTIIMEKNRTELPGEPRSFVVDDFIHVIDTISYLMGEVELDQLEVSKIKRKNKLVQVILTLKNGENTAIGIMNRDNAVTEESLEVMGFKEKQKIKNITQIIDYTDGGEKTSQTAGWNKMGYDRGFVDMINEFLARVKKGENNKNELAADLLTHRLAEKVIEA</sequence>
<dbReference type="PANTHER" id="PTHR43708">
    <property type="entry name" value="CONSERVED EXPRESSED OXIDOREDUCTASE (EUROFUNG)"/>
    <property type="match status" value="1"/>
</dbReference>